<keyword evidence="1" id="KW-0472">Membrane</keyword>
<dbReference type="EMBL" id="JAAOAN010000269">
    <property type="protein sequence ID" value="KAF5713091.1"/>
    <property type="molecule type" value="Genomic_DNA"/>
</dbReference>
<dbReference type="OrthoDB" id="5069170at2759"/>
<reference evidence="2 3" key="1">
    <citation type="submission" date="2020-05" db="EMBL/GenBank/DDBJ databases">
        <title>Identification and distribution of gene clusters putatively required for synthesis of sphingolipid metabolism inhibitors in phylogenetically diverse species of the filamentous fungus Fusarium.</title>
        <authorList>
            <person name="Kim H.-S."/>
            <person name="Busman M."/>
            <person name="Brown D.W."/>
            <person name="Divon H."/>
            <person name="Uhlig S."/>
            <person name="Proctor R.H."/>
        </authorList>
    </citation>
    <scope>NUCLEOTIDE SEQUENCE [LARGE SCALE GENOMIC DNA]</scope>
    <source>
        <strain evidence="2 3">NRRL 66235</strain>
    </source>
</reference>
<comment type="caution">
    <text evidence="2">The sequence shown here is derived from an EMBL/GenBank/DDBJ whole genome shotgun (WGS) entry which is preliminary data.</text>
</comment>
<evidence type="ECO:0000313" key="2">
    <source>
        <dbReference type="EMBL" id="KAF5713091.1"/>
    </source>
</evidence>
<keyword evidence="1" id="KW-1133">Transmembrane helix</keyword>
<feature type="transmembrane region" description="Helical" evidence="1">
    <location>
        <begin position="329"/>
        <end position="362"/>
    </location>
</feature>
<protein>
    <submittedName>
        <fullName evidence="2">Uncharacterized protein</fullName>
    </submittedName>
</protein>
<gene>
    <name evidence="2" type="ORF">FMUND_8111</name>
</gene>
<evidence type="ECO:0000313" key="3">
    <source>
        <dbReference type="Proteomes" id="UP000544331"/>
    </source>
</evidence>
<dbReference type="AlphaFoldDB" id="A0A8H5YKP7"/>
<sequence>MQPPTAFEREQIVHTLFGDDQVPYVKSSKFDACFKYYCSVVCPGSVGNAVLELSTPALKSHFDVIKFVQALMQNPKTSFDEFLSTTVVSELPDLTLTEKRYIARVATQVSLGINCTNTGYRPDITVGSSPEWRGNTPFLTFVENAFNKWTPPEQQQDFTEVILHKKSLKAWKLYQRYGIEIKATDNLVEHLYLDTRRKTLKVFHQVSFLRAHLEKTRHEPLDLGFEESLKRGTLPPRLLLETLVTFHDILFPVMSVRDTKSLDTLKGMIKKNGFDPEGRWIEFVRNTPSDMSFKFWGHRLAKVHDLVKRPPPANAIVAWFERHTSERNALTVAIIGVFLSVLFGFLSFLVGFLQLILAWVMYKHPSASA</sequence>
<keyword evidence="3" id="KW-1185">Reference proteome</keyword>
<proteinExistence type="predicted"/>
<keyword evidence="1" id="KW-0812">Transmembrane</keyword>
<accession>A0A8H5YKP7</accession>
<evidence type="ECO:0000256" key="1">
    <source>
        <dbReference type="SAM" id="Phobius"/>
    </source>
</evidence>
<organism evidence="2 3">
    <name type="scientific">Fusarium mundagurra</name>
    <dbReference type="NCBI Taxonomy" id="1567541"/>
    <lineage>
        <taxon>Eukaryota</taxon>
        <taxon>Fungi</taxon>
        <taxon>Dikarya</taxon>
        <taxon>Ascomycota</taxon>
        <taxon>Pezizomycotina</taxon>
        <taxon>Sordariomycetes</taxon>
        <taxon>Hypocreomycetidae</taxon>
        <taxon>Hypocreales</taxon>
        <taxon>Nectriaceae</taxon>
        <taxon>Fusarium</taxon>
        <taxon>Fusarium fujikuroi species complex</taxon>
    </lineage>
</organism>
<name>A0A8H5YKP7_9HYPO</name>
<dbReference type="Proteomes" id="UP000544331">
    <property type="component" value="Unassembled WGS sequence"/>
</dbReference>